<evidence type="ECO:0000313" key="9">
    <source>
        <dbReference type="EMBL" id="BCN28977.1"/>
    </source>
</evidence>
<dbReference type="InterPro" id="IPR020095">
    <property type="entry name" value="PsdUridine_synth_TruA_C"/>
</dbReference>
<dbReference type="SUPFAM" id="SSF55120">
    <property type="entry name" value="Pseudouridine synthase"/>
    <property type="match status" value="1"/>
</dbReference>
<dbReference type="GO" id="GO:0003723">
    <property type="term" value="F:RNA binding"/>
    <property type="evidence" value="ECO:0007669"/>
    <property type="project" value="InterPro"/>
</dbReference>
<dbReference type="HAMAP" id="MF_00171">
    <property type="entry name" value="TruA"/>
    <property type="match status" value="1"/>
</dbReference>
<comment type="catalytic activity">
    <reaction evidence="4 7">
        <text>uridine(38/39/40) in tRNA = pseudouridine(38/39/40) in tRNA</text>
        <dbReference type="Rhea" id="RHEA:22376"/>
        <dbReference type="Rhea" id="RHEA-COMP:10085"/>
        <dbReference type="Rhea" id="RHEA-COMP:10087"/>
        <dbReference type="ChEBI" id="CHEBI:65314"/>
        <dbReference type="ChEBI" id="CHEBI:65315"/>
        <dbReference type="EC" id="5.4.99.12"/>
    </reaction>
</comment>
<dbReference type="EMBL" id="AP024169">
    <property type="protein sequence ID" value="BCN28977.1"/>
    <property type="molecule type" value="Genomic_DNA"/>
</dbReference>
<evidence type="ECO:0000256" key="4">
    <source>
        <dbReference type="HAMAP-Rule" id="MF_00171"/>
    </source>
</evidence>
<feature type="active site" description="Nucleophile" evidence="4 5">
    <location>
        <position position="55"/>
    </location>
</feature>
<evidence type="ECO:0000259" key="8">
    <source>
        <dbReference type="Pfam" id="PF01416"/>
    </source>
</evidence>
<accession>A0A7R7EHQ9</accession>
<dbReference type="EC" id="5.4.99.12" evidence="4"/>
<dbReference type="InterPro" id="IPR001406">
    <property type="entry name" value="PsdUridine_synth_TruA"/>
</dbReference>
<protein>
    <recommendedName>
        <fullName evidence="4">tRNA pseudouridine synthase A</fullName>
        <ecNumber evidence="4">5.4.99.12</ecNumber>
    </recommendedName>
    <alternativeName>
        <fullName evidence="4">tRNA pseudouridine(38-40) synthase</fullName>
    </alternativeName>
    <alternativeName>
        <fullName evidence="4">tRNA pseudouridylate synthase I</fullName>
    </alternativeName>
    <alternativeName>
        <fullName evidence="4">tRNA-uridine isomerase I</fullName>
    </alternativeName>
</protein>
<reference evidence="9" key="1">
    <citation type="submission" date="2020-11" db="EMBL/GenBank/DDBJ databases">
        <title>Draft genome sequencing of a Lachnospiraceae strain isolated from anoxic soil subjected to BSD treatment.</title>
        <authorList>
            <person name="Uek A."/>
            <person name="Tonouchi A."/>
        </authorList>
    </citation>
    <scope>NUCLEOTIDE SEQUENCE [LARGE SCALE GENOMIC DNA]</scope>
    <source>
        <strain evidence="9">TB5</strain>
    </source>
</reference>
<keyword evidence="2 4" id="KW-0819">tRNA processing</keyword>
<proteinExistence type="inferred from homology"/>
<keyword evidence="3 4" id="KW-0413">Isomerase</keyword>
<dbReference type="Gene3D" id="3.30.70.580">
    <property type="entry name" value="Pseudouridine synthase I, catalytic domain, N-terminal subdomain"/>
    <property type="match status" value="1"/>
</dbReference>
<evidence type="ECO:0000256" key="2">
    <source>
        <dbReference type="ARBA" id="ARBA00022694"/>
    </source>
</evidence>
<comment type="subunit">
    <text evidence="4">Homodimer.</text>
</comment>
<dbReference type="PIRSF" id="PIRSF001430">
    <property type="entry name" value="tRNA_psdUrid_synth"/>
    <property type="match status" value="1"/>
</dbReference>
<keyword evidence="10" id="KW-1185">Reference proteome</keyword>
<dbReference type="CDD" id="cd02570">
    <property type="entry name" value="PseudoU_synth_EcTruA"/>
    <property type="match status" value="1"/>
</dbReference>
<dbReference type="PANTHER" id="PTHR11142">
    <property type="entry name" value="PSEUDOURIDYLATE SYNTHASE"/>
    <property type="match status" value="1"/>
</dbReference>
<dbReference type="FunFam" id="3.30.70.580:FF:000001">
    <property type="entry name" value="tRNA pseudouridine synthase A"/>
    <property type="match status" value="1"/>
</dbReference>
<dbReference type="Gene3D" id="3.30.70.660">
    <property type="entry name" value="Pseudouridine synthase I, catalytic domain, C-terminal subdomain"/>
    <property type="match status" value="1"/>
</dbReference>
<dbReference type="NCBIfam" id="TIGR00071">
    <property type="entry name" value="hisT_truA"/>
    <property type="match status" value="1"/>
</dbReference>
<dbReference type="PANTHER" id="PTHR11142:SF0">
    <property type="entry name" value="TRNA PSEUDOURIDINE SYNTHASE-LIKE 1"/>
    <property type="match status" value="1"/>
</dbReference>
<evidence type="ECO:0000256" key="7">
    <source>
        <dbReference type="RuleBase" id="RU003792"/>
    </source>
</evidence>
<feature type="binding site" evidence="4 6">
    <location>
        <position position="113"/>
    </location>
    <ligand>
        <name>substrate</name>
    </ligand>
</feature>
<name>A0A7R7EHQ9_9FIRM</name>
<dbReference type="RefSeq" id="WP_271714277.1">
    <property type="nucleotide sequence ID" value="NZ_AP024169.1"/>
</dbReference>
<organism evidence="9 10">
    <name type="scientific">Anaeromicropila herbilytica</name>
    <dbReference type="NCBI Taxonomy" id="2785025"/>
    <lineage>
        <taxon>Bacteria</taxon>
        <taxon>Bacillati</taxon>
        <taxon>Bacillota</taxon>
        <taxon>Clostridia</taxon>
        <taxon>Lachnospirales</taxon>
        <taxon>Lachnospiraceae</taxon>
        <taxon>Anaeromicropila</taxon>
    </lineage>
</organism>
<feature type="domain" description="Pseudouridine synthase I TruA alpha/beta" evidence="8">
    <location>
        <begin position="146"/>
        <end position="247"/>
    </location>
</feature>
<comment type="caution">
    <text evidence="4">Lacks conserved residue(s) required for the propagation of feature annotation.</text>
</comment>
<evidence type="ECO:0000256" key="1">
    <source>
        <dbReference type="ARBA" id="ARBA00009375"/>
    </source>
</evidence>
<dbReference type="InterPro" id="IPR020094">
    <property type="entry name" value="TruA/RsuA/RluB/E/F_N"/>
</dbReference>
<comment type="similarity">
    <text evidence="1 4 7">Belongs to the tRNA pseudouridine synthase TruA family.</text>
</comment>
<evidence type="ECO:0000256" key="3">
    <source>
        <dbReference type="ARBA" id="ARBA00023235"/>
    </source>
</evidence>
<gene>
    <name evidence="9" type="primary">truA2_1</name>
    <name evidence="4" type="synonym">truA</name>
    <name evidence="9" type="ORF">bsdtb5_02720</name>
</gene>
<dbReference type="GO" id="GO:0160147">
    <property type="term" value="F:tRNA pseudouridine(38-40) synthase activity"/>
    <property type="evidence" value="ECO:0007669"/>
    <property type="project" value="UniProtKB-EC"/>
</dbReference>
<evidence type="ECO:0000256" key="6">
    <source>
        <dbReference type="PIRSR" id="PIRSR001430-2"/>
    </source>
</evidence>
<dbReference type="AlphaFoldDB" id="A0A7R7EHQ9"/>
<dbReference type="Pfam" id="PF01416">
    <property type="entry name" value="PseudoU_synth_1"/>
    <property type="match status" value="2"/>
</dbReference>
<evidence type="ECO:0000256" key="5">
    <source>
        <dbReference type="PIRSR" id="PIRSR001430-1"/>
    </source>
</evidence>
<dbReference type="InterPro" id="IPR020103">
    <property type="entry name" value="PsdUridine_synth_cat_dom_sf"/>
</dbReference>
<dbReference type="KEGG" id="ahb:bsdtb5_02720"/>
<feature type="domain" description="Pseudouridine synthase I TruA alpha/beta" evidence="8">
    <location>
        <begin position="9"/>
        <end position="107"/>
    </location>
</feature>
<dbReference type="GO" id="GO:0031119">
    <property type="term" value="P:tRNA pseudouridine synthesis"/>
    <property type="evidence" value="ECO:0007669"/>
    <property type="project" value="UniProtKB-UniRule"/>
</dbReference>
<evidence type="ECO:0000313" key="10">
    <source>
        <dbReference type="Proteomes" id="UP000595897"/>
    </source>
</evidence>
<dbReference type="InterPro" id="IPR020097">
    <property type="entry name" value="PsdUridine_synth_TruA_a/b_dom"/>
</dbReference>
<dbReference type="Proteomes" id="UP000595897">
    <property type="component" value="Chromosome"/>
</dbReference>
<comment type="function">
    <text evidence="4">Formation of pseudouridine at positions 38, 39 and 40 in the anticodon stem and loop of transfer RNAs.</text>
</comment>
<sequence>MKNIKLTIMYDGSRFLGWQRLGSEHGEKSIQDILEQNISKLLGEAIKIIGSGRTDTGVHAFAQIANFHTRSTMGLEDIFRTLNHSLPEGISITDIEEVQKEFHSRYDAKSKTYEYHIDTREVANVFTRKYALHEPFSYDINAMKEASRYLIGEHDFQAFASRMNDDRTTIRIIESIDIDKEEDEIRISIKGNGFLYHMVRIMVGTLILVGKGKMKPEDIKRILESRNRKNAGPTVSSVGLFLKRVEY</sequence>